<feature type="domain" description="ABC transmembrane type-1" evidence="8">
    <location>
        <begin position="67"/>
        <end position="280"/>
    </location>
</feature>
<reference evidence="9" key="1">
    <citation type="submission" date="2018-05" db="EMBL/GenBank/DDBJ databases">
        <authorList>
            <person name="Lanie J.A."/>
            <person name="Ng W.-L."/>
            <person name="Kazmierczak K.M."/>
            <person name="Andrzejewski T.M."/>
            <person name="Davidsen T.M."/>
            <person name="Wayne K.J."/>
            <person name="Tettelin H."/>
            <person name="Glass J.I."/>
            <person name="Rusch D."/>
            <person name="Podicherti R."/>
            <person name="Tsui H.-C.T."/>
            <person name="Winkler M.E."/>
        </authorList>
    </citation>
    <scope>NUCLEOTIDE SEQUENCE</scope>
</reference>
<feature type="transmembrane region" description="Helical" evidence="7">
    <location>
        <begin position="9"/>
        <end position="35"/>
    </location>
</feature>
<name>A0A382A2B3_9ZZZZ</name>
<feature type="transmembrane region" description="Helical" evidence="7">
    <location>
        <begin position="70"/>
        <end position="93"/>
    </location>
</feature>
<proteinExistence type="predicted"/>
<organism evidence="9">
    <name type="scientific">marine metagenome</name>
    <dbReference type="NCBI Taxonomy" id="408172"/>
    <lineage>
        <taxon>unclassified sequences</taxon>
        <taxon>metagenomes</taxon>
        <taxon>ecological metagenomes</taxon>
    </lineage>
</organism>
<dbReference type="PANTHER" id="PTHR30193">
    <property type="entry name" value="ABC TRANSPORTER PERMEASE PROTEIN"/>
    <property type="match status" value="1"/>
</dbReference>
<dbReference type="GO" id="GO:0055085">
    <property type="term" value="P:transmembrane transport"/>
    <property type="evidence" value="ECO:0007669"/>
    <property type="project" value="InterPro"/>
</dbReference>
<evidence type="ECO:0000256" key="7">
    <source>
        <dbReference type="SAM" id="Phobius"/>
    </source>
</evidence>
<dbReference type="GO" id="GO:0005886">
    <property type="term" value="C:plasma membrane"/>
    <property type="evidence" value="ECO:0007669"/>
    <property type="project" value="UniProtKB-SubCell"/>
</dbReference>
<evidence type="ECO:0000256" key="2">
    <source>
        <dbReference type="ARBA" id="ARBA00022448"/>
    </source>
</evidence>
<evidence type="ECO:0000256" key="1">
    <source>
        <dbReference type="ARBA" id="ARBA00004651"/>
    </source>
</evidence>
<sequence length="290" mass="32721">MKIKKDEIIWLILFITPAISLFFLFFILPILFLFVTSFTNWDGISAEFVGLENYVKLLNKKTFIRSIVNNLYWCFTAAFITVPLALIIALLLAHRSRGWKVFRTILFIPQVVSSAAIAMLWLALFNSEYGLVNVLLDFIGFSEYKNHNWLGNLRTANAALIGFSLCYVGYFMVIMLAKTAGISDDYYDAANIDGASQFQKDVHITAPLIKSTFFLCIILAVIFNLRQFEYVYLMTAGGPANKTSVLVVYIWNELSVQRLGRGNAAGVIMIAIGAVLLLTLRKLLKSETYN</sequence>
<accession>A0A382A2B3</accession>
<keyword evidence="6 7" id="KW-0472">Membrane</keyword>
<dbReference type="InterPro" id="IPR051393">
    <property type="entry name" value="ABC_transporter_permease"/>
</dbReference>
<gene>
    <name evidence="9" type="ORF">METZ01_LOCUS148529</name>
</gene>
<keyword evidence="3" id="KW-1003">Cell membrane</keyword>
<dbReference type="EMBL" id="UINC01023631">
    <property type="protein sequence ID" value="SVA95675.1"/>
    <property type="molecule type" value="Genomic_DNA"/>
</dbReference>
<dbReference type="PROSITE" id="PS50928">
    <property type="entry name" value="ABC_TM1"/>
    <property type="match status" value="1"/>
</dbReference>
<evidence type="ECO:0000256" key="5">
    <source>
        <dbReference type="ARBA" id="ARBA00022989"/>
    </source>
</evidence>
<feature type="transmembrane region" description="Helical" evidence="7">
    <location>
        <begin position="230"/>
        <end position="251"/>
    </location>
</feature>
<evidence type="ECO:0000256" key="3">
    <source>
        <dbReference type="ARBA" id="ARBA00022475"/>
    </source>
</evidence>
<keyword evidence="4 7" id="KW-0812">Transmembrane</keyword>
<feature type="transmembrane region" description="Helical" evidence="7">
    <location>
        <begin position="158"/>
        <end position="177"/>
    </location>
</feature>
<evidence type="ECO:0000313" key="9">
    <source>
        <dbReference type="EMBL" id="SVA95675.1"/>
    </source>
</evidence>
<dbReference type="Gene3D" id="1.10.3720.10">
    <property type="entry name" value="MetI-like"/>
    <property type="match status" value="1"/>
</dbReference>
<dbReference type="CDD" id="cd06261">
    <property type="entry name" value="TM_PBP2"/>
    <property type="match status" value="1"/>
</dbReference>
<keyword evidence="5 7" id="KW-1133">Transmembrane helix</keyword>
<dbReference type="InterPro" id="IPR035906">
    <property type="entry name" value="MetI-like_sf"/>
</dbReference>
<evidence type="ECO:0000256" key="6">
    <source>
        <dbReference type="ARBA" id="ARBA00023136"/>
    </source>
</evidence>
<evidence type="ECO:0000256" key="4">
    <source>
        <dbReference type="ARBA" id="ARBA00022692"/>
    </source>
</evidence>
<keyword evidence="2" id="KW-0813">Transport</keyword>
<dbReference type="SUPFAM" id="SSF161098">
    <property type="entry name" value="MetI-like"/>
    <property type="match status" value="1"/>
</dbReference>
<feature type="transmembrane region" description="Helical" evidence="7">
    <location>
        <begin position="204"/>
        <end position="223"/>
    </location>
</feature>
<feature type="transmembrane region" description="Helical" evidence="7">
    <location>
        <begin position="263"/>
        <end position="280"/>
    </location>
</feature>
<feature type="transmembrane region" description="Helical" evidence="7">
    <location>
        <begin position="105"/>
        <end position="123"/>
    </location>
</feature>
<evidence type="ECO:0000259" key="8">
    <source>
        <dbReference type="PROSITE" id="PS50928"/>
    </source>
</evidence>
<dbReference type="AlphaFoldDB" id="A0A382A2B3"/>
<dbReference type="Pfam" id="PF00528">
    <property type="entry name" value="BPD_transp_1"/>
    <property type="match status" value="1"/>
</dbReference>
<comment type="subcellular location">
    <subcellularLocation>
        <location evidence="1">Cell membrane</location>
        <topology evidence="1">Multi-pass membrane protein</topology>
    </subcellularLocation>
</comment>
<protein>
    <recommendedName>
        <fullName evidence="8">ABC transmembrane type-1 domain-containing protein</fullName>
    </recommendedName>
</protein>
<dbReference type="InterPro" id="IPR000515">
    <property type="entry name" value="MetI-like"/>
</dbReference>
<dbReference type="PANTHER" id="PTHR30193:SF37">
    <property type="entry name" value="INNER MEMBRANE ABC TRANSPORTER PERMEASE PROTEIN YCJO"/>
    <property type="match status" value="1"/>
</dbReference>